<organism evidence="1 2">
    <name type="scientific">Helianthus annuus</name>
    <name type="common">Common sunflower</name>
    <dbReference type="NCBI Taxonomy" id="4232"/>
    <lineage>
        <taxon>Eukaryota</taxon>
        <taxon>Viridiplantae</taxon>
        <taxon>Streptophyta</taxon>
        <taxon>Embryophyta</taxon>
        <taxon>Tracheophyta</taxon>
        <taxon>Spermatophyta</taxon>
        <taxon>Magnoliopsida</taxon>
        <taxon>eudicotyledons</taxon>
        <taxon>Gunneridae</taxon>
        <taxon>Pentapetalae</taxon>
        <taxon>asterids</taxon>
        <taxon>campanulids</taxon>
        <taxon>Asterales</taxon>
        <taxon>Asteraceae</taxon>
        <taxon>Asteroideae</taxon>
        <taxon>Heliantheae alliance</taxon>
        <taxon>Heliantheae</taxon>
        <taxon>Helianthus</taxon>
    </lineage>
</organism>
<comment type="caution">
    <text evidence="1">The sequence shown here is derived from an EMBL/GenBank/DDBJ whole genome shotgun (WGS) entry which is preliminary data.</text>
</comment>
<reference evidence="1" key="2">
    <citation type="submission" date="2020-06" db="EMBL/GenBank/DDBJ databases">
        <title>Helianthus annuus Genome sequencing and assembly Release 2.</title>
        <authorList>
            <person name="Gouzy J."/>
            <person name="Langlade N."/>
            <person name="Munos S."/>
        </authorList>
    </citation>
    <scope>NUCLEOTIDE SEQUENCE</scope>
    <source>
        <tissue evidence="1">Leaves</tissue>
    </source>
</reference>
<dbReference type="Proteomes" id="UP000215914">
    <property type="component" value="Unassembled WGS sequence"/>
</dbReference>
<evidence type="ECO:0008006" key="3">
    <source>
        <dbReference type="Google" id="ProtNLM"/>
    </source>
</evidence>
<keyword evidence="2" id="KW-1185">Reference proteome</keyword>
<protein>
    <recommendedName>
        <fullName evidence="3">DNA-binding pseudobarrel domain-containing protein</fullName>
    </recommendedName>
</protein>
<name>A0A9K3H2T5_HELAN</name>
<sequence length="103" mass="12101">MFLLIFIFKTIHRLSDTVSRMAKLDFGLKPITIRLLHRSPQKEFINGTRREKKDDGFRYALTSWSRFMKSAGIQVGDTVHYSFDEIDQVLSVELVVPHMRRTD</sequence>
<dbReference type="AlphaFoldDB" id="A0A9K3H2T5"/>
<accession>A0A9K3H2T5</accession>
<evidence type="ECO:0000313" key="1">
    <source>
        <dbReference type="EMBL" id="KAF5765387.1"/>
    </source>
</evidence>
<dbReference type="EMBL" id="MNCJ02000330">
    <property type="protein sequence ID" value="KAF5765387.1"/>
    <property type="molecule type" value="Genomic_DNA"/>
</dbReference>
<proteinExistence type="predicted"/>
<evidence type="ECO:0000313" key="2">
    <source>
        <dbReference type="Proteomes" id="UP000215914"/>
    </source>
</evidence>
<dbReference type="Gramene" id="mRNA:HanXRQr2_Chr15g0703241">
    <property type="protein sequence ID" value="CDS:HanXRQr2_Chr15g0703241.1"/>
    <property type="gene ID" value="HanXRQr2_Chr15g0703241"/>
</dbReference>
<gene>
    <name evidence="1" type="ORF">HanXRQr2_Chr15g0703241</name>
</gene>
<reference evidence="1" key="1">
    <citation type="journal article" date="2017" name="Nature">
        <title>The sunflower genome provides insights into oil metabolism, flowering and Asterid evolution.</title>
        <authorList>
            <person name="Badouin H."/>
            <person name="Gouzy J."/>
            <person name="Grassa C.J."/>
            <person name="Murat F."/>
            <person name="Staton S.E."/>
            <person name="Cottret L."/>
            <person name="Lelandais-Briere C."/>
            <person name="Owens G.L."/>
            <person name="Carrere S."/>
            <person name="Mayjonade B."/>
            <person name="Legrand L."/>
            <person name="Gill N."/>
            <person name="Kane N.C."/>
            <person name="Bowers J.E."/>
            <person name="Hubner S."/>
            <person name="Bellec A."/>
            <person name="Berard A."/>
            <person name="Berges H."/>
            <person name="Blanchet N."/>
            <person name="Boniface M.C."/>
            <person name="Brunel D."/>
            <person name="Catrice O."/>
            <person name="Chaidir N."/>
            <person name="Claudel C."/>
            <person name="Donnadieu C."/>
            <person name="Faraut T."/>
            <person name="Fievet G."/>
            <person name="Helmstetter N."/>
            <person name="King M."/>
            <person name="Knapp S.J."/>
            <person name="Lai Z."/>
            <person name="Le Paslier M.C."/>
            <person name="Lippi Y."/>
            <person name="Lorenzon L."/>
            <person name="Mandel J.R."/>
            <person name="Marage G."/>
            <person name="Marchand G."/>
            <person name="Marquand E."/>
            <person name="Bret-Mestries E."/>
            <person name="Morien E."/>
            <person name="Nambeesan S."/>
            <person name="Nguyen T."/>
            <person name="Pegot-Espagnet P."/>
            <person name="Pouilly N."/>
            <person name="Raftis F."/>
            <person name="Sallet E."/>
            <person name="Schiex T."/>
            <person name="Thomas J."/>
            <person name="Vandecasteele C."/>
            <person name="Vares D."/>
            <person name="Vear F."/>
            <person name="Vautrin S."/>
            <person name="Crespi M."/>
            <person name="Mangin B."/>
            <person name="Burke J.M."/>
            <person name="Salse J."/>
            <person name="Munos S."/>
            <person name="Vincourt P."/>
            <person name="Rieseberg L.H."/>
            <person name="Langlade N.B."/>
        </authorList>
    </citation>
    <scope>NUCLEOTIDE SEQUENCE</scope>
    <source>
        <tissue evidence="1">Leaves</tissue>
    </source>
</reference>